<dbReference type="Proteomes" id="UP000236214">
    <property type="component" value="Unassembled WGS sequence"/>
</dbReference>
<dbReference type="UniPathway" id="UPA00142">
    <property type="reaction ID" value="UER00209"/>
</dbReference>
<dbReference type="NCBIfam" id="TIGR01435">
    <property type="entry name" value="glu_cys_lig_rel"/>
    <property type="match status" value="1"/>
</dbReference>
<comment type="subunit">
    <text evidence="13">Monomer.</text>
</comment>
<feature type="domain" description="ATP-grasp" evidence="14">
    <location>
        <begin position="492"/>
        <end position="749"/>
    </location>
</feature>
<evidence type="ECO:0000256" key="5">
    <source>
        <dbReference type="ARBA" id="ARBA00022684"/>
    </source>
</evidence>
<dbReference type="HAMAP" id="MF_00782">
    <property type="entry name" value="Glut_biosynth"/>
    <property type="match status" value="1"/>
</dbReference>
<dbReference type="InterPro" id="IPR040657">
    <property type="entry name" value="GshAB_ATP-grasp"/>
</dbReference>
<dbReference type="GO" id="GO:0005524">
    <property type="term" value="F:ATP binding"/>
    <property type="evidence" value="ECO:0007669"/>
    <property type="project" value="UniProtKB-UniRule"/>
</dbReference>
<dbReference type="GO" id="GO:0004357">
    <property type="term" value="F:glutamate-cysteine ligase activity"/>
    <property type="evidence" value="ECO:0007669"/>
    <property type="project" value="UniProtKB-UniRule"/>
</dbReference>
<accession>A0A2H6CR53</accession>
<dbReference type="InterPro" id="IPR014746">
    <property type="entry name" value="Gln_synth/guanido_kin_cat_dom"/>
</dbReference>
<protein>
    <recommendedName>
        <fullName evidence="13">Glutathione biosynthesis bifunctional protein GshAB</fullName>
    </recommendedName>
    <alternativeName>
        <fullName evidence="13">Gamma-GCS-GS</fullName>
        <shortName evidence="13">GCS-GS</shortName>
    </alternativeName>
    <domain>
        <recommendedName>
            <fullName evidence="13">Glutamate--cysteine ligase</fullName>
            <ecNumber evidence="13">6.3.2.2</ecNumber>
        </recommendedName>
        <alternativeName>
            <fullName evidence="13">Gamma-ECS</fullName>
            <shortName evidence="13">GCS</shortName>
        </alternativeName>
        <alternativeName>
            <fullName evidence="13">Gamma-glutamylcysteine synthetase</fullName>
        </alternativeName>
    </domain>
    <domain>
        <recommendedName>
            <fullName evidence="13">Glutathione synthetase</fullName>
            <ecNumber evidence="13">6.3.2.3</ecNumber>
        </recommendedName>
        <alternativeName>
            <fullName evidence="13">GSH synthetase</fullName>
            <shortName evidence="13">GS</shortName>
            <shortName evidence="13">GSH-S</shortName>
            <shortName evidence="13">GSHase</shortName>
        </alternativeName>
        <alternativeName>
            <fullName evidence="13">Glutathione synthase</fullName>
        </alternativeName>
    </domain>
</protein>
<dbReference type="RefSeq" id="WP_103103294.1">
    <property type="nucleotide sequence ID" value="NZ_BDEC01000009.1"/>
</dbReference>
<reference evidence="15 16" key="1">
    <citation type="submission" date="2016-05" db="EMBL/GenBank/DDBJ databases">
        <title>Whole genome sequencing of Tetragenococcus halophilus subsp. halophilus NISL 7118.</title>
        <authorList>
            <person name="Shiwa Y."/>
            <person name="Nishimura I."/>
            <person name="Yoshikawa H."/>
            <person name="Koyama Y."/>
            <person name="Oguma T."/>
        </authorList>
    </citation>
    <scope>NUCLEOTIDE SEQUENCE [LARGE SCALE GENOMIC DNA]</scope>
    <source>
        <strain evidence="15 16">NISL 7118</strain>
    </source>
</reference>
<dbReference type="GO" id="GO:0046872">
    <property type="term" value="F:metal ion binding"/>
    <property type="evidence" value="ECO:0007669"/>
    <property type="project" value="UniProtKB-KW"/>
</dbReference>
<evidence type="ECO:0000256" key="4">
    <source>
        <dbReference type="ARBA" id="ARBA00022598"/>
    </source>
</evidence>
<dbReference type="SUPFAM" id="SSF56059">
    <property type="entry name" value="Glutathione synthetase ATP-binding domain-like"/>
    <property type="match status" value="1"/>
</dbReference>
<comment type="cofactor">
    <cofactor evidence="1">
        <name>Mn(2+)</name>
        <dbReference type="ChEBI" id="CHEBI:29035"/>
    </cofactor>
</comment>
<gene>
    <name evidence="13 15" type="primary">gshAB</name>
    <name evidence="13" type="synonym">gshF</name>
    <name evidence="15" type="ORF">TEHN7118_0278</name>
</gene>
<dbReference type="SUPFAM" id="SSF55931">
    <property type="entry name" value="Glutamine synthetase/guanido kinase"/>
    <property type="match status" value="1"/>
</dbReference>
<sequence length="758" mass="87251">MNVKPILTNKQLKPYLLKARYGVEKESQRVTKAGDLVATDYPKTLGNRSFHPYIQTDFAETQMELVTPITDSITELFDWLAAIHDTAYRSMDSEEMLWPMSMPPALPEVEENIVIAKLDNFEDVLYRRFLAMSYGRRKQMVSGIHFNFEFDDEMVRKMFELQDEYKNYHQFNSEVYLKVTRNYLHYRWFATYFFAASPLSGPHYFNGHERPEEPVRSIRNSKYGYQNHDDVKVTYRSVEEYVADIQQMVEEGKLSEEKEFYAPVRLRGGKSVADLANKPVRYIELRNIDLDPYQPYGISKEEVEFFHIFMLFLLWTDEKAEADEWVFQGDQLNELVSLESPLSQTACYDEAQKLLAEIRSFVAQTGLNVSTEILDHLEEMLEDPAKTLAGRIYLASKETSQKELAVQQGLSYYRKAWQAPYQLAGFTDMELSTQIFLFDAIQKGLQVEVLDRQDQFLKLTAQDHTEYVKNGNMTSKDTYITPLMMENKTVTKKLLQRAGFKVPQGKEFTDKKAAYSSYEEFRDKGIVVKPKSTNYGLGITVFKDGTNEKDYIKAIDTAFAEDSSVLVEKFLAGTEYRFFVVGDQVKAVLLRVPANVSGDGKHSIKELVDRKNDDPLRGENHRTPLEKIHLGQSEQFVLQEQGYQIDSIPNKGETIYLRDNSNVSTGGDSIDMTDAFTDDYKQIAVEVAQTLGAAICGIDMIITDINLPASSSDVYGIIEANFNPMMHMHCYPFEGKGRRLTMDILKLLYPDFIQRKDR</sequence>
<dbReference type="PANTHER" id="PTHR38761">
    <property type="entry name" value="GLUTAMATE--CYSTEINE LIGASE"/>
    <property type="match status" value="1"/>
</dbReference>
<dbReference type="EMBL" id="BDEC01000009">
    <property type="protein sequence ID" value="GBD67472.1"/>
    <property type="molecule type" value="Genomic_DNA"/>
</dbReference>
<dbReference type="EC" id="6.3.2.2" evidence="13"/>
<dbReference type="GO" id="GO:0004363">
    <property type="term" value="F:glutathione synthase activity"/>
    <property type="evidence" value="ECO:0007669"/>
    <property type="project" value="UniProtKB-UniRule"/>
</dbReference>
<dbReference type="Gene3D" id="3.30.590.20">
    <property type="match status" value="1"/>
</dbReference>
<dbReference type="GO" id="GO:0005829">
    <property type="term" value="C:cytosol"/>
    <property type="evidence" value="ECO:0007669"/>
    <property type="project" value="TreeGrafter"/>
</dbReference>
<comment type="similarity">
    <text evidence="13">In the N-terminal section; belongs to the glutamate--cysteine ligase type 1 family. Type 2 subfamily.</text>
</comment>
<dbReference type="AlphaFoldDB" id="A0A2H6CR53"/>
<dbReference type="InterPro" id="IPR020561">
    <property type="entry name" value="PRibGlycinamid_synth_ATP-grasp"/>
</dbReference>
<evidence type="ECO:0000256" key="1">
    <source>
        <dbReference type="ARBA" id="ARBA00001936"/>
    </source>
</evidence>
<comment type="catalytic activity">
    <reaction evidence="12 13">
        <text>L-cysteine + L-glutamate + ATP = gamma-L-glutamyl-L-cysteine + ADP + phosphate + H(+)</text>
        <dbReference type="Rhea" id="RHEA:13285"/>
        <dbReference type="ChEBI" id="CHEBI:15378"/>
        <dbReference type="ChEBI" id="CHEBI:29985"/>
        <dbReference type="ChEBI" id="CHEBI:30616"/>
        <dbReference type="ChEBI" id="CHEBI:35235"/>
        <dbReference type="ChEBI" id="CHEBI:43474"/>
        <dbReference type="ChEBI" id="CHEBI:58173"/>
        <dbReference type="ChEBI" id="CHEBI:456216"/>
        <dbReference type="EC" id="6.3.2.2"/>
    </reaction>
</comment>
<comment type="cofactor">
    <cofactor evidence="2">
        <name>Mg(2+)</name>
        <dbReference type="ChEBI" id="CHEBI:18420"/>
    </cofactor>
</comment>
<feature type="region of interest" description="Glutamate--cysteine ligase" evidence="13">
    <location>
        <begin position="1"/>
        <end position="337"/>
    </location>
</feature>
<evidence type="ECO:0000313" key="15">
    <source>
        <dbReference type="EMBL" id="GBD67472.1"/>
    </source>
</evidence>
<evidence type="ECO:0000259" key="14">
    <source>
        <dbReference type="PROSITE" id="PS50975"/>
    </source>
</evidence>
<evidence type="ECO:0000256" key="10">
    <source>
        <dbReference type="ARBA" id="ARBA00023211"/>
    </source>
</evidence>
<evidence type="ECO:0000256" key="12">
    <source>
        <dbReference type="ARBA" id="ARBA00048819"/>
    </source>
</evidence>
<comment type="catalytic activity">
    <reaction evidence="13">
        <text>gamma-L-glutamyl-L-cysteine + glycine + ATP = glutathione + ADP + phosphate + H(+)</text>
        <dbReference type="Rhea" id="RHEA:13557"/>
        <dbReference type="ChEBI" id="CHEBI:15378"/>
        <dbReference type="ChEBI" id="CHEBI:30616"/>
        <dbReference type="ChEBI" id="CHEBI:43474"/>
        <dbReference type="ChEBI" id="CHEBI:57305"/>
        <dbReference type="ChEBI" id="CHEBI:57925"/>
        <dbReference type="ChEBI" id="CHEBI:58173"/>
        <dbReference type="ChEBI" id="CHEBI:456216"/>
        <dbReference type="EC" id="6.3.2.3"/>
    </reaction>
</comment>
<dbReference type="Gene3D" id="3.30.470.20">
    <property type="entry name" value="ATP-grasp fold, B domain"/>
    <property type="match status" value="2"/>
</dbReference>
<dbReference type="PANTHER" id="PTHR38761:SF1">
    <property type="entry name" value="GLUTAMATE--CYSTEINE LIGASE"/>
    <property type="match status" value="1"/>
</dbReference>
<comment type="pathway">
    <text evidence="13">Sulfur metabolism; glutathione biosynthesis; glutathione from L-cysteine and L-glutamate: step 2/2.</text>
</comment>
<proteinExistence type="inferred from homology"/>
<dbReference type="Pfam" id="PF04262">
    <property type="entry name" value="Glu_cys_ligase"/>
    <property type="match status" value="1"/>
</dbReference>
<dbReference type="PROSITE" id="PS50975">
    <property type="entry name" value="ATP_GRASP"/>
    <property type="match status" value="1"/>
</dbReference>
<comment type="caution">
    <text evidence="15">The sequence shown here is derived from an EMBL/GenBank/DDBJ whole genome shotgun (WGS) entry which is preliminary data.</text>
</comment>
<keyword evidence="4 13" id="KW-0436">Ligase</keyword>
<evidence type="ECO:0000256" key="2">
    <source>
        <dbReference type="ARBA" id="ARBA00001946"/>
    </source>
</evidence>
<dbReference type="EC" id="6.3.2.3" evidence="13"/>
<organism evidence="15 16">
    <name type="scientific">Tetragenococcus halophilus subsp. halophilus</name>
    <dbReference type="NCBI Taxonomy" id="1513897"/>
    <lineage>
        <taxon>Bacteria</taxon>
        <taxon>Bacillati</taxon>
        <taxon>Bacillota</taxon>
        <taxon>Bacilli</taxon>
        <taxon>Lactobacillales</taxon>
        <taxon>Enterococcaceae</taxon>
        <taxon>Tetragenococcus</taxon>
    </lineage>
</organism>
<evidence type="ECO:0000313" key="16">
    <source>
        <dbReference type="Proteomes" id="UP000236214"/>
    </source>
</evidence>
<evidence type="ECO:0000256" key="7">
    <source>
        <dbReference type="ARBA" id="ARBA00022741"/>
    </source>
</evidence>
<evidence type="ECO:0000256" key="13">
    <source>
        <dbReference type="HAMAP-Rule" id="MF_00782"/>
    </source>
</evidence>
<keyword evidence="8 13" id="KW-0067">ATP-binding</keyword>
<keyword evidence="11 13" id="KW-0511">Multifunctional enzyme</keyword>
<evidence type="ECO:0000256" key="11">
    <source>
        <dbReference type="ARBA" id="ARBA00023268"/>
    </source>
</evidence>
<keyword evidence="5 13" id="KW-0317">Glutathione biosynthesis</keyword>
<dbReference type="InterPro" id="IPR007370">
    <property type="entry name" value="Glu_cys_ligase"/>
</dbReference>
<comment type="pathway">
    <text evidence="3 13">Sulfur metabolism; glutathione biosynthesis; glutathione from L-cysteine and L-glutamate: step 1/2.</text>
</comment>
<dbReference type="NCBIfam" id="NF002688">
    <property type="entry name" value="PRK02471.1"/>
    <property type="match status" value="1"/>
</dbReference>
<keyword evidence="9" id="KW-0460">Magnesium</keyword>
<keyword evidence="7 13" id="KW-0547">Nucleotide-binding</keyword>
<evidence type="ECO:0000256" key="6">
    <source>
        <dbReference type="ARBA" id="ARBA00022723"/>
    </source>
</evidence>
<dbReference type="Pfam" id="PF01071">
    <property type="entry name" value="GARS_A"/>
    <property type="match status" value="1"/>
</dbReference>
<dbReference type="InterPro" id="IPR011761">
    <property type="entry name" value="ATP-grasp"/>
</dbReference>
<keyword evidence="16" id="KW-1185">Reference proteome</keyword>
<dbReference type="InterPro" id="IPR006334">
    <property type="entry name" value="Glut_cys_ligase"/>
</dbReference>
<evidence type="ECO:0000256" key="9">
    <source>
        <dbReference type="ARBA" id="ARBA00022842"/>
    </source>
</evidence>
<keyword evidence="6" id="KW-0479">Metal-binding</keyword>
<name>A0A2H6CR53_TETHA</name>
<evidence type="ECO:0000256" key="8">
    <source>
        <dbReference type="ARBA" id="ARBA00022840"/>
    </source>
</evidence>
<dbReference type="InterPro" id="IPR006335">
    <property type="entry name" value="Glut_biosynth"/>
</dbReference>
<keyword evidence="10" id="KW-0464">Manganese</keyword>
<evidence type="ECO:0000256" key="3">
    <source>
        <dbReference type="ARBA" id="ARBA00005006"/>
    </source>
</evidence>
<dbReference type="Pfam" id="PF18419">
    <property type="entry name" value="ATP-grasp_6"/>
    <property type="match status" value="1"/>
</dbReference>
<comment type="function">
    <text evidence="13">Synthesizes glutathione from L-glutamate and L-cysteine via gamma-L-glutamyl-L-cysteine.</text>
</comment>